<organism evidence="2">
    <name type="scientific">marine sediment metagenome</name>
    <dbReference type="NCBI Taxonomy" id="412755"/>
    <lineage>
        <taxon>unclassified sequences</taxon>
        <taxon>metagenomes</taxon>
        <taxon>ecological metagenomes</taxon>
    </lineage>
</organism>
<reference evidence="2" key="1">
    <citation type="journal article" date="2015" name="Nature">
        <title>Complex archaea that bridge the gap between prokaryotes and eukaryotes.</title>
        <authorList>
            <person name="Spang A."/>
            <person name="Saw J.H."/>
            <person name="Jorgensen S.L."/>
            <person name="Zaremba-Niedzwiedzka K."/>
            <person name="Martijn J."/>
            <person name="Lind A.E."/>
            <person name="van Eijk R."/>
            <person name="Schleper C."/>
            <person name="Guy L."/>
            <person name="Ettema T.J."/>
        </authorList>
    </citation>
    <scope>NUCLEOTIDE SEQUENCE</scope>
</reference>
<dbReference type="InterPro" id="IPR035412">
    <property type="entry name" value="Terminase_L_N"/>
</dbReference>
<name>A0A0F9IMW7_9ZZZZ</name>
<sequence length="415" mass="46833">MTTQTKEAKVDLIFEPVNRQQDGFMSSQASRLLFSGAFGAGKTIVLCAKGLKLSQDYPGNFGLICRKVRATLAQTTLKTFFELVCPGELIRDYNKSEGLVTLHNGSQILFGGLDDPLKLGSLNLGWVGVDEAIESEEDDWKMLEGRLRLRDVPHQIFAATNPGPPAHYLYRMFFTEKRGEVYQASSLENPELPDDYKERLGEFEGVYYDRYVMGKWTGMEGLVYSAFDEKTCLIPRFEIPKNWLIYAGHDFGDANPAALFFAENPGTGELFAFAEYLPGAGKGIYDHVQDFKEITQGFNVIKRVGGNHAEGQIRQGYTAQGWTINEPKHSLDVKLQRKKVQGLHRLNKIFMFNDLSNYLREKLSMAFKKDGSTLTDLIDNEARFHLLACERYILSDFTPETVDSGMQTTTHSMSM</sequence>
<feature type="domain" description="Phage terminase large subunit N-terminal" evidence="1">
    <location>
        <begin position="34"/>
        <end position="204"/>
    </location>
</feature>
<dbReference type="Gene3D" id="3.40.50.300">
    <property type="entry name" value="P-loop containing nucleotide triphosphate hydrolases"/>
    <property type="match status" value="1"/>
</dbReference>
<dbReference type="Gene3D" id="3.30.420.280">
    <property type="match status" value="1"/>
</dbReference>
<comment type="caution">
    <text evidence="2">The sequence shown here is derived from an EMBL/GenBank/DDBJ whole genome shotgun (WGS) entry which is preliminary data.</text>
</comment>
<dbReference type="InterPro" id="IPR052380">
    <property type="entry name" value="Viral_DNA_packaging_terminase"/>
</dbReference>
<evidence type="ECO:0000313" key="2">
    <source>
        <dbReference type="EMBL" id="KKM21139.1"/>
    </source>
</evidence>
<dbReference type="PANTHER" id="PTHR39184">
    <property type="match status" value="1"/>
</dbReference>
<gene>
    <name evidence="2" type="ORF">LCGC14_1638450</name>
</gene>
<dbReference type="PANTHER" id="PTHR39184:SF1">
    <property type="entry name" value="PBSX PHAGE TERMINASE LARGE SUBUNIT"/>
    <property type="match status" value="1"/>
</dbReference>
<evidence type="ECO:0000259" key="1">
    <source>
        <dbReference type="Pfam" id="PF04466"/>
    </source>
</evidence>
<proteinExistence type="predicted"/>
<dbReference type="EMBL" id="LAZR01013616">
    <property type="protein sequence ID" value="KKM21139.1"/>
    <property type="molecule type" value="Genomic_DNA"/>
</dbReference>
<protein>
    <recommendedName>
        <fullName evidence="1">Phage terminase large subunit N-terminal domain-containing protein</fullName>
    </recommendedName>
</protein>
<dbReference type="Pfam" id="PF04466">
    <property type="entry name" value="Terminase_3"/>
    <property type="match status" value="1"/>
</dbReference>
<dbReference type="InterPro" id="IPR027417">
    <property type="entry name" value="P-loop_NTPase"/>
</dbReference>
<accession>A0A0F9IMW7</accession>
<dbReference type="AlphaFoldDB" id="A0A0F9IMW7"/>